<keyword evidence="1" id="KW-0812">Transmembrane</keyword>
<dbReference type="EMBL" id="FOIS01000005">
    <property type="protein sequence ID" value="SEW31227.1"/>
    <property type="molecule type" value="Genomic_DNA"/>
</dbReference>
<dbReference type="eggNOG" id="arCOG13344">
    <property type="taxonomic scope" value="Archaea"/>
</dbReference>
<name>A0A1I0QUG4_9EURY</name>
<dbReference type="Proteomes" id="UP000183275">
    <property type="component" value="Unassembled WGS sequence"/>
</dbReference>
<dbReference type="RefSeq" id="WP_049989952.1">
    <property type="nucleotide sequence ID" value="NZ_FOIS01000005.1"/>
</dbReference>
<evidence type="ECO:0000313" key="3">
    <source>
        <dbReference type="Proteomes" id="UP000183275"/>
    </source>
</evidence>
<evidence type="ECO:0000256" key="1">
    <source>
        <dbReference type="SAM" id="Phobius"/>
    </source>
</evidence>
<proteinExistence type="predicted"/>
<feature type="transmembrane region" description="Helical" evidence="1">
    <location>
        <begin position="28"/>
        <end position="46"/>
    </location>
</feature>
<dbReference type="AlphaFoldDB" id="A0A1I0QUG4"/>
<keyword evidence="1" id="KW-0472">Membrane</keyword>
<protein>
    <submittedName>
        <fullName evidence="2">Uncharacterized protein</fullName>
    </submittedName>
</protein>
<organism evidence="2 3">
    <name type="scientific">Natrinema salifodinae</name>
    <dbReference type="NCBI Taxonomy" id="1202768"/>
    <lineage>
        <taxon>Archaea</taxon>
        <taxon>Methanobacteriati</taxon>
        <taxon>Methanobacteriota</taxon>
        <taxon>Stenosarchaea group</taxon>
        <taxon>Halobacteria</taxon>
        <taxon>Halobacteriales</taxon>
        <taxon>Natrialbaceae</taxon>
        <taxon>Natrinema</taxon>
    </lineage>
</organism>
<gene>
    <name evidence="2" type="ORF">SAMN05216285_3970</name>
</gene>
<evidence type="ECO:0000313" key="2">
    <source>
        <dbReference type="EMBL" id="SEW31227.1"/>
    </source>
</evidence>
<reference evidence="3" key="1">
    <citation type="submission" date="2016-10" db="EMBL/GenBank/DDBJ databases">
        <authorList>
            <person name="Varghese N."/>
        </authorList>
    </citation>
    <scope>NUCLEOTIDE SEQUENCE [LARGE SCALE GENOMIC DNA]</scope>
    <source>
        <strain evidence="3">CGMCC 1.12284</strain>
    </source>
</reference>
<keyword evidence="3" id="KW-1185">Reference proteome</keyword>
<sequence length="78" mass="8439">MDSTQRTSDPETVSRTRGTPFAALRESVLLKLAAVGLLQITLGAIINEGIWAAIVAVWGAGLVLVGLGLYGFIWWRRN</sequence>
<accession>A0A1I0QUG4</accession>
<feature type="transmembrane region" description="Helical" evidence="1">
    <location>
        <begin position="52"/>
        <end position="75"/>
    </location>
</feature>
<keyword evidence="1" id="KW-1133">Transmembrane helix</keyword>